<proteinExistence type="predicted"/>
<dbReference type="Proteomes" id="UP001164768">
    <property type="component" value="Chromosome"/>
</dbReference>
<reference evidence="2" key="1">
    <citation type="submission" date="2022-11" db="EMBL/GenBank/DDBJ databases">
        <title>Whole genome sequence of Levilactobacillus brevis SMB091.</title>
        <authorList>
            <person name="Kim J.-M."/>
            <person name="Kim O.-C."/>
            <person name="Choi Y.H."/>
            <person name="Han N.S."/>
            <person name="Hurh B."/>
        </authorList>
    </citation>
    <scope>NUCLEOTIDE SEQUENCE</scope>
    <source>
        <strain evidence="2">SMB091</strain>
    </source>
</reference>
<organism evidence="2 3">
    <name type="scientific">Levilactobacillus brevis</name>
    <name type="common">Lactobacillus brevis</name>
    <dbReference type="NCBI Taxonomy" id="1580"/>
    <lineage>
        <taxon>Bacteria</taxon>
        <taxon>Bacillati</taxon>
        <taxon>Bacillota</taxon>
        <taxon>Bacilli</taxon>
        <taxon>Lactobacillales</taxon>
        <taxon>Lactobacillaceae</taxon>
        <taxon>Levilactobacillus</taxon>
    </lineage>
</organism>
<name>A0AB38X7C8_LEVBR</name>
<protein>
    <submittedName>
        <fullName evidence="2">Uncharacterized protein</fullName>
    </submittedName>
</protein>
<dbReference type="AlphaFoldDB" id="A0AB38X7C8"/>
<evidence type="ECO:0000313" key="2">
    <source>
        <dbReference type="EMBL" id="WAD02628.1"/>
    </source>
</evidence>
<evidence type="ECO:0000313" key="3">
    <source>
        <dbReference type="Proteomes" id="UP001164768"/>
    </source>
</evidence>
<sequence length="49" mass="5539">MKEKKTGESFGLIDSVMIFLNQHQRFANVWLPVLLATATSLACLWLSTQ</sequence>
<evidence type="ECO:0000256" key="1">
    <source>
        <dbReference type="SAM" id="Phobius"/>
    </source>
</evidence>
<dbReference type="EMBL" id="CP113117">
    <property type="protein sequence ID" value="WAD02628.1"/>
    <property type="molecule type" value="Genomic_DNA"/>
</dbReference>
<feature type="transmembrane region" description="Helical" evidence="1">
    <location>
        <begin position="27"/>
        <end position="47"/>
    </location>
</feature>
<keyword evidence="1" id="KW-1133">Transmembrane helix</keyword>
<keyword evidence="1" id="KW-0812">Transmembrane</keyword>
<keyword evidence="1" id="KW-0472">Membrane</keyword>
<accession>A0AB38X7C8</accession>
<gene>
    <name evidence="2" type="ORF">ORR04_05475</name>
</gene>
<dbReference type="RefSeq" id="WP_155275713.1">
    <property type="nucleotide sequence ID" value="NZ_BBOW01000078.1"/>
</dbReference>